<dbReference type="STRING" id="1884261.A0A5C3Q7L6"/>
<dbReference type="InterPro" id="IPR010699">
    <property type="entry name" value="DUF1275"/>
</dbReference>
<dbReference type="EMBL" id="ML178843">
    <property type="protein sequence ID" value="TFK97982.1"/>
    <property type="molecule type" value="Genomic_DNA"/>
</dbReference>
<feature type="transmembrane region" description="Helical" evidence="1">
    <location>
        <begin position="140"/>
        <end position="158"/>
    </location>
</feature>
<evidence type="ECO:0008006" key="4">
    <source>
        <dbReference type="Google" id="ProtNLM"/>
    </source>
</evidence>
<keyword evidence="3" id="KW-1185">Reference proteome</keyword>
<feature type="transmembrane region" description="Helical" evidence="1">
    <location>
        <begin position="222"/>
        <end position="242"/>
    </location>
</feature>
<feature type="transmembrane region" description="Helical" evidence="1">
    <location>
        <begin position="99"/>
        <end position="120"/>
    </location>
</feature>
<keyword evidence="1" id="KW-0812">Transmembrane</keyword>
<proteinExistence type="predicted"/>
<evidence type="ECO:0000313" key="2">
    <source>
        <dbReference type="EMBL" id="TFK97982.1"/>
    </source>
</evidence>
<reference evidence="2 3" key="1">
    <citation type="journal article" date="2019" name="Nat. Ecol. Evol.">
        <title>Megaphylogeny resolves global patterns of mushroom evolution.</title>
        <authorList>
            <person name="Varga T."/>
            <person name="Krizsan K."/>
            <person name="Foldi C."/>
            <person name="Dima B."/>
            <person name="Sanchez-Garcia M."/>
            <person name="Sanchez-Ramirez S."/>
            <person name="Szollosi G.J."/>
            <person name="Szarkandi J.G."/>
            <person name="Papp V."/>
            <person name="Albert L."/>
            <person name="Andreopoulos W."/>
            <person name="Angelini C."/>
            <person name="Antonin V."/>
            <person name="Barry K.W."/>
            <person name="Bougher N.L."/>
            <person name="Buchanan P."/>
            <person name="Buyck B."/>
            <person name="Bense V."/>
            <person name="Catcheside P."/>
            <person name="Chovatia M."/>
            <person name="Cooper J."/>
            <person name="Damon W."/>
            <person name="Desjardin D."/>
            <person name="Finy P."/>
            <person name="Geml J."/>
            <person name="Haridas S."/>
            <person name="Hughes K."/>
            <person name="Justo A."/>
            <person name="Karasinski D."/>
            <person name="Kautmanova I."/>
            <person name="Kiss B."/>
            <person name="Kocsube S."/>
            <person name="Kotiranta H."/>
            <person name="LaButti K.M."/>
            <person name="Lechner B.E."/>
            <person name="Liimatainen K."/>
            <person name="Lipzen A."/>
            <person name="Lukacs Z."/>
            <person name="Mihaltcheva S."/>
            <person name="Morgado L.N."/>
            <person name="Niskanen T."/>
            <person name="Noordeloos M.E."/>
            <person name="Ohm R.A."/>
            <person name="Ortiz-Santana B."/>
            <person name="Ovrebo C."/>
            <person name="Racz N."/>
            <person name="Riley R."/>
            <person name="Savchenko A."/>
            <person name="Shiryaev A."/>
            <person name="Soop K."/>
            <person name="Spirin V."/>
            <person name="Szebenyi C."/>
            <person name="Tomsovsky M."/>
            <person name="Tulloss R.E."/>
            <person name="Uehling J."/>
            <person name="Grigoriev I.V."/>
            <person name="Vagvolgyi C."/>
            <person name="Papp T."/>
            <person name="Martin F.M."/>
            <person name="Miettinen O."/>
            <person name="Hibbett D.S."/>
            <person name="Nagy L.G."/>
        </authorList>
    </citation>
    <scope>NUCLEOTIDE SEQUENCE [LARGE SCALE GENOMIC DNA]</scope>
    <source>
        <strain evidence="2 3">CBS 309.79</strain>
    </source>
</reference>
<dbReference type="PANTHER" id="PTHR37488:SF2">
    <property type="entry name" value="DUF1275 DOMAIN-CONTAINING PROTEIN"/>
    <property type="match status" value="1"/>
</dbReference>
<dbReference type="AlphaFoldDB" id="A0A5C3Q7L6"/>
<protein>
    <recommendedName>
        <fullName evidence="4">DUF1275 domain protein</fullName>
    </recommendedName>
</protein>
<dbReference type="PANTHER" id="PTHR37488">
    <property type="entry name" value="DUF1275 DOMAIN-CONTAINING PROTEIN"/>
    <property type="match status" value="1"/>
</dbReference>
<dbReference type="OrthoDB" id="5288586at2759"/>
<organism evidence="2 3">
    <name type="scientific">Pterulicium gracile</name>
    <dbReference type="NCBI Taxonomy" id="1884261"/>
    <lineage>
        <taxon>Eukaryota</taxon>
        <taxon>Fungi</taxon>
        <taxon>Dikarya</taxon>
        <taxon>Basidiomycota</taxon>
        <taxon>Agaricomycotina</taxon>
        <taxon>Agaricomycetes</taxon>
        <taxon>Agaricomycetidae</taxon>
        <taxon>Agaricales</taxon>
        <taxon>Pleurotineae</taxon>
        <taxon>Pterulaceae</taxon>
        <taxon>Pterulicium</taxon>
    </lineage>
</organism>
<keyword evidence="1" id="KW-1133">Transmembrane helix</keyword>
<dbReference type="Pfam" id="PF06912">
    <property type="entry name" value="DUF1275"/>
    <property type="match status" value="1"/>
</dbReference>
<dbReference type="Proteomes" id="UP000305067">
    <property type="component" value="Unassembled WGS sequence"/>
</dbReference>
<sequence>MREQLWVEVDPHQSSGPLAAYCLMTGYIDVISFSAIFVWCGFQTGNFCQLALAIARLFGTPQDLRFHIPDQQALCSLITFNMGAFLGRIGDRMGVKTRIWLFFGTMIQAVLLAVGAIVLWQSGEGSIASDRGEPAWRNTLSFVGLGFISASLGLQGIMGKRLNTQFTTTVVLTTVWCELMCEPELFKLRHLVKSRDLKVAAAMSLFLGGFAGRAILDRIGAAGALGVGVGFRVLIAISWLFVPPVSASKSK</sequence>
<feature type="transmembrane region" description="Helical" evidence="1">
    <location>
        <begin position="18"/>
        <end position="42"/>
    </location>
</feature>
<accession>A0A5C3Q7L6</accession>
<evidence type="ECO:0000256" key="1">
    <source>
        <dbReference type="SAM" id="Phobius"/>
    </source>
</evidence>
<keyword evidence="1" id="KW-0472">Membrane</keyword>
<name>A0A5C3Q7L6_9AGAR</name>
<gene>
    <name evidence="2" type="ORF">BDV98DRAFT_513005</name>
</gene>
<feature type="transmembrane region" description="Helical" evidence="1">
    <location>
        <begin position="197"/>
        <end position="216"/>
    </location>
</feature>
<evidence type="ECO:0000313" key="3">
    <source>
        <dbReference type="Proteomes" id="UP000305067"/>
    </source>
</evidence>